<evidence type="ECO:0000313" key="3">
    <source>
        <dbReference type="Proteomes" id="UP001331515"/>
    </source>
</evidence>
<dbReference type="EMBL" id="JAURVH010001534">
    <property type="protein sequence ID" value="KAK5896034.1"/>
    <property type="molecule type" value="Genomic_DNA"/>
</dbReference>
<proteinExistence type="predicted"/>
<comment type="caution">
    <text evidence="2">The sequence shown here is derived from an EMBL/GenBank/DDBJ whole genome shotgun (WGS) entry which is preliminary data.</text>
</comment>
<feature type="compositionally biased region" description="Basic and acidic residues" evidence="1">
    <location>
        <begin position="44"/>
        <end position="73"/>
    </location>
</feature>
<reference evidence="2 3" key="1">
    <citation type="journal article" date="2023" name="Mol. Biol. Evol.">
        <title>Genomics of Secondarily Temperate Adaptation in the Only Non-Antarctic Icefish.</title>
        <authorList>
            <person name="Rivera-Colon A.G."/>
            <person name="Rayamajhi N."/>
            <person name="Minhas B.F."/>
            <person name="Madrigal G."/>
            <person name="Bilyk K.T."/>
            <person name="Yoon V."/>
            <person name="Hune M."/>
            <person name="Gregory S."/>
            <person name="Cheng C.H.C."/>
            <person name="Catchen J.M."/>
        </authorList>
    </citation>
    <scope>NUCLEOTIDE SEQUENCE [LARGE SCALE GENOMIC DNA]</scope>
    <source>
        <tissue evidence="2">White muscle</tissue>
    </source>
</reference>
<accession>A0AAN8H1M5</accession>
<dbReference type="Proteomes" id="UP001331515">
    <property type="component" value="Unassembled WGS sequence"/>
</dbReference>
<name>A0AAN8H1M5_CHAGU</name>
<evidence type="ECO:0000313" key="2">
    <source>
        <dbReference type="EMBL" id="KAK5896034.1"/>
    </source>
</evidence>
<dbReference type="AlphaFoldDB" id="A0AAN8H1M5"/>
<gene>
    <name evidence="2" type="ORF">CgunFtcFv8_009678</name>
</gene>
<feature type="region of interest" description="Disordered" evidence="1">
    <location>
        <begin position="1"/>
        <end position="83"/>
    </location>
</feature>
<organism evidence="2 3">
    <name type="scientific">Champsocephalus gunnari</name>
    <name type="common">Mackerel icefish</name>
    <dbReference type="NCBI Taxonomy" id="52237"/>
    <lineage>
        <taxon>Eukaryota</taxon>
        <taxon>Metazoa</taxon>
        <taxon>Chordata</taxon>
        <taxon>Craniata</taxon>
        <taxon>Vertebrata</taxon>
        <taxon>Euteleostomi</taxon>
        <taxon>Actinopterygii</taxon>
        <taxon>Neopterygii</taxon>
        <taxon>Teleostei</taxon>
        <taxon>Neoteleostei</taxon>
        <taxon>Acanthomorphata</taxon>
        <taxon>Eupercaria</taxon>
        <taxon>Perciformes</taxon>
        <taxon>Notothenioidei</taxon>
        <taxon>Channichthyidae</taxon>
        <taxon>Champsocephalus</taxon>
    </lineage>
</organism>
<evidence type="ECO:0000256" key="1">
    <source>
        <dbReference type="SAM" id="MobiDB-lite"/>
    </source>
</evidence>
<feature type="compositionally biased region" description="Polar residues" evidence="1">
    <location>
        <begin position="1"/>
        <end position="11"/>
    </location>
</feature>
<protein>
    <submittedName>
        <fullName evidence="2">Uncharacterized protein</fullName>
    </submittedName>
</protein>
<keyword evidence="3" id="KW-1185">Reference proteome</keyword>
<sequence length="109" mass="11910">MARSTSLQTDTAHLIEEKGDNASLGLRRPPRSTAAGVSSNSSMRDVKLSRERVLREQEGGGETETKIGVDMKGTRHNPNSTDQSARRVMHAGNMAVCFLVPRPCFTKVQ</sequence>